<dbReference type="RefSeq" id="XP_033365103.1">
    <property type="nucleotide sequence ID" value="XM_033509212.1"/>
</dbReference>
<comment type="similarity">
    <text evidence="1">Belongs to the TPRG1 family.</text>
</comment>
<sequence>MDETYFDEGPAGNFETATLEITKELDVNELNSQNTVPVGADTAKKNRENKTYTSSEVPSSKDLSNIPFKHIDIHSFFSDRNEVVDRALKDCQESLINEEENDIIGSWLLTEISLWDIEKERLVILSKKAIYSIKYDFISLKILEYNRIPLLQIDTLVSGELVYPPSSLAPRLNGLAEGVSSIFHYAGRQEWSTLVSCTDFAQFEPRKRHMSGIRLMWNKGNPVPLTKKWNPFAKDIPWLTYASHPLFWYKGSEVEKARFNVEGLQSLIKDFLPSDCIIRNGLIIIENYFGVGALVHNRNGLGFYKIRGKVSF</sequence>
<keyword evidence="4" id="KW-1185">Reference proteome</keyword>
<dbReference type="Pfam" id="PF12456">
    <property type="entry name" value="hSac2"/>
    <property type="match status" value="1"/>
</dbReference>
<dbReference type="PANTHER" id="PTHR31108">
    <property type="entry name" value="TUMOR PROTEIN P63-REGULATED GENE 1-LIKE PROTEIN"/>
    <property type="match status" value="1"/>
</dbReference>
<name>A0A6J3LHU4_9HYME</name>
<evidence type="ECO:0000313" key="4">
    <source>
        <dbReference type="Proteomes" id="UP000504631"/>
    </source>
</evidence>
<dbReference type="InterPro" id="IPR022158">
    <property type="entry name" value="Inositol_phosphatase"/>
</dbReference>
<gene>
    <name evidence="5" type="primary">LOC117242495</name>
</gene>
<evidence type="ECO:0000259" key="3">
    <source>
        <dbReference type="PROSITE" id="PS51791"/>
    </source>
</evidence>
<evidence type="ECO:0000256" key="1">
    <source>
        <dbReference type="ARBA" id="ARBA00009163"/>
    </source>
</evidence>
<dbReference type="GO" id="GO:0005737">
    <property type="term" value="C:cytoplasm"/>
    <property type="evidence" value="ECO:0007669"/>
    <property type="project" value="TreeGrafter"/>
</dbReference>
<reference evidence="5" key="1">
    <citation type="submission" date="2025-08" db="UniProtKB">
        <authorList>
            <consortium name="RefSeq"/>
        </authorList>
    </citation>
    <scope>IDENTIFICATION</scope>
    <source>
        <tissue evidence="5">Muscle</tissue>
    </source>
</reference>
<proteinExistence type="inferred from homology"/>
<dbReference type="AlphaFoldDB" id="A0A6J3LHU4"/>
<feature type="domain" description="HSac2" evidence="3">
    <location>
        <begin position="78"/>
        <end position="237"/>
    </location>
</feature>
<protein>
    <submittedName>
        <fullName evidence="5">Tumor protein p63-regulated gene 1-like protein isoform X1</fullName>
    </submittedName>
</protein>
<dbReference type="InterPro" id="IPR040242">
    <property type="entry name" value="TPRG1-like"/>
</dbReference>
<dbReference type="Proteomes" id="UP000504631">
    <property type="component" value="Unplaced"/>
</dbReference>
<dbReference type="PROSITE" id="PS51791">
    <property type="entry name" value="HSAC2"/>
    <property type="match status" value="1"/>
</dbReference>
<evidence type="ECO:0000313" key="5">
    <source>
        <dbReference type="RefSeq" id="XP_033365103.1"/>
    </source>
</evidence>
<dbReference type="GeneID" id="117242495"/>
<accession>A0A6J3LHU4</accession>
<organism evidence="4 5">
    <name type="scientific">Bombus vosnesenskii</name>
    <dbReference type="NCBI Taxonomy" id="207650"/>
    <lineage>
        <taxon>Eukaryota</taxon>
        <taxon>Metazoa</taxon>
        <taxon>Ecdysozoa</taxon>
        <taxon>Arthropoda</taxon>
        <taxon>Hexapoda</taxon>
        <taxon>Insecta</taxon>
        <taxon>Pterygota</taxon>
        <taxon>Neoptera</taxon>
        <taxon>Endopterygota</taxon>
        <taxon>Hymenoptera</taxon>
        <taxon>Apocrita</taxon>
        <taxon>Aculeata</taxon>
        <taxon>Apoidea</taxon>
        <taxon>Anthophila</taxon>
        <taxon>Apidae</taxon>
        <taxon>Bombus</taxon>
        <taxon>Pyrobombus</taxon>
    </lineage>
</organism>
<feature type="region of interest" description="Disordered" evidence="2">
    <location>
        <begin position="30"/>
        <end position="58"/>
    </location>
</feature>
<evidence type="ECO:0000256" key="2">
    <source>
        <dbReference type="SAM" id="MobiDB-lite"/>
    </source>
</evidence>
<dbReference type="PANTHER" id="PTHR31108:SF1">
    <property type="entry name" value="HSAC2 DOMAIN-CONTAINING PROTEIN"/>
    <property type="match status" value="1"/>
</dbReference>
<dbReference type="KEGG" id="bvk:117242495"/>
<dbReference type="InterPro" id="IPR034753">
    <property type="entry name" value="hSac2"/>
</dbReference>